<dbReference type="RefSeq" id="WP_323733455.1">
    <property type="nucleotide sequence ID" value="NZ_CP110821.1"/>
</dbReference>
<keyword evidence="6" id="KW-0378">Hydrolase</keyword>
<dbReference type="Proteomes" id="UP001327219">
    <property type="component" value="Plasmid unnamed1"/>
</dbReference>
<evidence type="ECO:0000259" key="12">
    <source>
        <dbReference type="Pfam" id="PF08496"/>
    </source>
</evidence>
<dbReference type="Pfam" id="PF01343">
    <property type="entry name" value="Peptidase_S49"/>
    <property type="match status" value="1"/>
</dbReference>
<evidence type="ECO:0000256" key="3">
    <source>
        <dbReference type="ARBA" id="ARBA00022475"/>
    </source>
</evidence>
<keyword evidence="4" id="KW-0645">Protease</keyword>
<keyword evidence="13" id="KW-0614">Plasmid</keyword>
<dbReference type="NCBIfam" id="NF008745">
    <property type="entry name" value="PRK11778.1"/>
    <property type="match status" value="1"/>
</dbReference>
<proteinExistence type="inferred from homology"/>
<dbReference type="CDD" id="cd07023">
    <property type="entry name" value="S49_Sppa_N_C"/>
    <property type="match status" value="1"/>
</dbReference>
<evidence type="ECO:0000256" key="5">
    <source>
        <dbReference type="ARBA" id="ARBA00022692"/>
    </source>
</evidence>
<evidence type="ECO:0000256" key="2">
    <source>
        <dbReference type="ARBA" id="ARBA00008683"/>
    </source>
</evidence>
<geneLocation type="plasmid" evidence="13 14">
    <name>unnamed1</name>
</geneLocation>
<dbReference type="PANTHER" id="PTHR42987:SF4">
    <property type="entry name" value="PROTEASE SOHB-RELATED"/>
    <property type="match status" value="1"/>
</dbReference>
<evidence type="ECO:0000256" key="10">
    <source>
        <dbReference type="SAM" id="Phobius"/>
    </source>
</evidence>
<dbReference type="InterPro" id="IPR002142">
    <property type="entry name" value="Peptidase_S49"/>
</dbReference>
<evidence type="ECO:0000256" key="1">
    <source>
        <dbReference type="ARBA" id="ARBA00004236"/>
    </source>
</evidence>
<gene>
    <name evidence="13" type="ORF">Bandiella_01642</name>
</gene>
<keyword evidence="7" id="KW-0720">Serine protease</keyword>
<dbReference type="Gene3D" id="3.90.226.10">
    <property type="entry name" value="2-enoyl-CoA Hydratase, Chain A, domain 1"/>
    <property type="match status" value="1"/>
</dbReference>
<dbReference type="InterPro" id="IPR029045">
    <property type="entry name" value="ClpP/crotonase-like_dom_sf"/>
</dbReference>
<evidence type="ECO:0000313" key="13">
    <source>
        <dbReference type="EMBL" id="WPX97480.1"/>
    </source>
</evidence>
<comment type="similarity">
    <text evidence="2">Belongs to the peptidase S49 family.</text>
</comment>
<name>A0ABZ0UMV4_9RICK</name>
<evidence type="ECO:0000256" key="6">
    <source>
        <dbReference type="ARBA" id="ARBA00022801"/>
    </source>
</evidence>
<keyword evidence="5 10" id="KW-0812">Transmembrane</keyword>
<dbReference type="PANTHER" id="PTHR42987">
    <property type="entry name" value="PEPTIDASE S49"/>
    <property type="match status" value="1"/>
</dbReference>
<evidence type="ECO:0000256" key="4">
    <source>
        <dbReference type="ARBA" id="ARBA00022670"/>
    </source>
</evidence>
<evidence type="ECO:0000256" key="8">
    <source>
        <dbReference type="ARBA" id="ARBA00022989"/>
    </source>
</evidence>
<feature type="domain" description="Peptidase S49 N-terminal proteobacteria" evidence="12">
    <location>
        <begin position="2"/>
        <end position="147"/>
    </location>
</feature>
<sequence length="332" mass="37603">MFLEQYLMFLFKALTIMGVLFVILFIYSYIKLKLKGGKEEGVLTIKDLSGHYNELKLQMIRTLPSKKEAKQAIKDLKKTTKEQKLKKDKVASYVIKFNGDIKANAVESLKEEINAVLLIASQKDKVILVLESPGGTVNGYGLASSELSRIKKKSIKLIVAIDKVAASGGYLMACIANKIIAAPFAIIGSIGVLSQTPNFYKLLKDKGVEFEQITSGKYKRTVTMFGKNTDEDRKKLQEEITQVHNQFKDLVKKERPAIDLNKISTGEYWLAEKAKELKLVDELMTSDEYLMSLYESGENIYQIEYKKKQTLRDKLSMVAYNFKNIINSQASY</sequence>
<keyword evidence="8 10" id="KW-1133">Transmembrane helix</keyword>
<protein>
    <submittedName>
        <fullName evidence="13">SohB-like S49 family peptidase</fullName>
    </submittedName>
</protein>
<dbReference type="Pfam" id="PF08496">
    <property type="entry name" value="Peptidase_S49_N"/>
    <property type="match status" value="1"/>
</dbReference>
<dbReference type="InterPro" id="IPR047272">
    <property type="entry name" value="S49_SppA_C"/>
</dbReference>
<dbReference type="InterPro" id="IPR013703">
    <property type="entry name" value="Peptidase_S49_N_proteobac"/>
</dbReference>
<evidence type="ECO:0000313" key="14">
    <source>
        <dbReference type="Proteomes" id="UP001327219"/>
    </source>
</evidence>
<comment type="subcellular location">
    <subcellularLocation>
        <location evidence="1">Cell membrane</location>
    </subcellularLocation>
</comment>
<feature type="domain" description="Peptidase S49" evidence="11">
    <location>
        <begin position="151"/>
        <end position="293"/>
    </location>
</feature>
<evidence type="ECO:0000256" key="7">
    <source>
        <dbReference type="ARBA" id="ARBA00022825"/>
    </source>
</evidence>
<dbReference type="EMBL" id="CP110821">
    <property type="protein sequence ID" value="WPX97480.1"/>
    <property type="molecule type" value="Genomic_DNA"/>
</dbReference>
<accession>A0ABZ0UMV4</accession>
<organism evidence="13 14">
    <name type="scientific">Candidatus Bandiella euplotis</name>
    <dbReference type="NCBI Taxonomy" id="1664265"/>
    <lineage>
        <taxon>Bacteria</taxon>
        <taxon>Pseudomonadati</taxon>
        <taxon>Pseudomonadota</taxon>
        <taxon>Alphaproteobacteria</taxon>
        <taxon>Rickettsiales</taxon>
        <taxon>Candidatus Midichloriaceae</taxon>
        <taxon>Candidatus Bandiella</taxon>
    </lineage>
</organism>
<keyword evidence="3" id="KW-1003">Cell membrane</keyword>
<evidence type="ECO:0000259" key="11">
    <source>
        <dbReference type="Pfam" id="PF01343"/>
    </source>
</evidence>
<evidence type="ECO:0000256" key="9">
    <source>
        <dbReference type="ARBA" id="ARBA00023136"/>
    </source>
</evidence>
<dbReference type="SUPFAM" id="SSF52096">
    <property type="entry name" value="ClpP/crotonase"/>
    <property type="match status" value="1"/>
</dbReference>
<feature type="transmembrane region" description="Helical" evidence="10">
    <location>
        <begin position="6"/>
        <end position="30"/>
    </location>
</feature>
<keyword evidence="9 10" id="KW-0472">Membrane</keyword>
<keyword evidence="14" id="KW-1185">Reference proteome</keyword>
<reference evidence="13 14" key="1">
    <citation type="submission" date="2022-11" db="EMBL/GenBank/DDBJ databases">
        <title>Host association and intracellularity evolved multiple times independently in the Rickettsiales.</title>
        <authorList>
            <person name="Castelli M."/>
            <person name="Nardi T."/>
            <person name="Gammuto L."/>
            <person name="Bellinzona G."/>
            <person name="Sabaneyeva E."/>
            <person name="Potekhin A."/>
            <person name="Serra V."/>
            <person name="Petroni G."/>
            <person name="Sassera D."/>
        </authorList>
    </citation>
    <scope>NUCLEOTIDE SEQUENCE [LARGE SCALE GENOMIC DNA]</scope>
    <source>
        <strain evidence="13 14">NDG2</strain>
        <plasmid evidence="13 14">unnamed1</plasmid>
    </source>
</reference>
<dbReference type="Gene3D" id="6.20.330.10">
    <property type="match status" value="1"/>
</dbReference>